<dbReference type="Gene3D" id="3.50.30.50">
    <property type="entry name" value="Putative cyclase"/>
    <property type="match status" value="1"/>
</dbReference>
<protein>
    <submittedName>
        <fullName evidence="2">Cyclase family protein</fullName>
    </submittedName>
</protein>
<keyword evidence="3" id="KW-1185">Reference proteome</keyword>
<dbReference type="Proteomes" id="UP000008229">
    <property type="component" value="Chromosome"/>
</dbReference>
<dbReference type="Pfam" id="PF04199">
    <property type="entry name" value="Cyclase"/>
    <property type="match status" value="1"/>
</dbReference>
<dbReference type="eggNOG" id="COG1878">
    <property type="taxonomic scope" value="Bacteria"/>
</dbReference>
<proteinExistence type="predicted"/>
<accession>D3FCC2</accession>
<organism evidence="2 3">
    <name type="scientific">Conexibacter woesei (strain DSM 14684 / CCUG 47730 / CIP 108061 / JCM 11494 / NBRC 100937 / ID131577)</name>
    <dbReference type="NCBI Taxonomy" id="469383"/>
    <lineage>
        <taxon>Bacteria</taxon>
        <taxon>Bacillati</taxon>
        <taxon>Actinomycetota</taxon>
        <taxon>Thermoleophilia</taxon>
        <taxon>Solirubrobacterales</taxon>
        <taxon>Conexibacteraceae</taxon>
        <taxon>Conexibacter</taxon>
    </lineage>
</organism>
<feature type="compositionally biased region" description="Low complexity" evidence="1">
    <location>
        <begin position="1"/>
        <end position="16"/>
    </location>
</feature>
<dbReference type="PANTHER" id="PTHR31118">
    <property type="entry name" value="CYCLASE-LIKE PROTEIN 2"/>
    <property type="match status" value="1"/>
</dbReference>
<dbReference type="OrthoDB" id="7067800at2"/>
<evidence type="ECO:0000256" key="1">
    <source>
        <dbReference type="SAM" id="MobiDB-lite"/>
    </source>
</evidence>
<gene>
    <name evidence="2" type="ordered locus">Cwoe_5006</name>
</gene>
<dbReference type="InterPro" id="IPR037175">
    <property type="entry name" value="KFase_sf"/>
</dbReference>
<evidence type="ECO:0000313" key="3">
    <source>
        <dbReference type="Proteomes" id="UP000008229"/>
    </source>
</evidence>
<dbReference type="STRING" id="469383.Cwoe_5006"/>
<dbReference type="PANTHER" id="PTHR31118:SF32">
    <property type="entry name" value="KYNURENINE FORMAMIDASE"/>
    <property type="match status" value="1"/>
</dbReference>
<evidence type="ECO:0000313" key="2">
    <source>
        <dbReference type="EMBL" id="ADB53417.1"/>
    </source>
</evidence>
<dbReference type="GO" id="GO:0019441">
    <property type="term" value="P:L-tryptophan catabolic process to kynurenine"/>
    <property type="evidence" value="ECO:0007669"/>
    <property type="project" value="InterPro"/>
</dbReference>
<dbReference type="EMBL" id="CP001854">
    <property type="protein sequence ID" value="ADB53417.1"/>
    <property type="molecule type" value="Genomic_DNA"/>
</dbReference>
<reference evidence="3" key="2">
    <citation type="submission" date="2010-01" db="EMBL/GenBank/DDBJ databases">
        <title>The complete genome of Conexibacter woesei DSM 14684.</title>
        <authorList>
            <consortium name="US DOE Joint Genome Institute (JGI-PGF)"/>
            <person name="Lucas S."/>
            <person name="Copeland A."/>
            <person name="Lapidus A."/>
            <person name="Glavina del Rio T."/>
            <person name="Dalin E."/>
            <person name="Tice H."/>
            <person name="Bruce D."/>
            <person name="Goodwin L."/>
            <person name="Pitluck S."/>
            <person name="Kyrpides N."/>
            <person name="Mavromatis K."/>
            <person name="Ivanova N."/>
            <person name="Mikhailova N."/>
            <person name="Chertkov O."/>
            <person name="Brettin T."/>
            <person name="Detter J.C."/>
            <person name="Han C."/>
            <person name="Larimer F."/>
            <person name="Land M."/>
            <person name="Hauser L."/>
            <person name="Markowitz V."/>
            <person name="Cheng J.-F."/>
            <person name="Hugenholtz P."/>
            <person name="Woyke T."/>
            <person name="Wu D."/>
            <person name="Pukall R."/>
            <person name="Steenblock K."/>
            <person name="Schneider S."/>
            <person name="Klenk H.-P."/>
            <person name="Eisen J.A."/>
        </authorList>
    </citation>
    <scope>NUCLEOTIDE SEQUENCE [LARGE SCALE GENOMIC DNA]</scope>
    <source>
        <strain evidence="3">DSM 14684 / CIP 108061 / JCM 11494 / NBRC 100937 / ID131577</strain>
    </source>
</reference>
<dbReference type="AlphaFoldDB" id="D3FCC2"/>
<reference evidence="2 3" key="1">
    <citation type="journal article" date="2010" name="Stand. Genomic Sci.">
        <title>Complete genome sequence of Conexibacter woesei type strain (ID131577).</title>
        <authorList>
            <person name="Pukall R."/>
            <person name="Lapidus A."/>
            <person name="Glavina Del Rio T."/>
            <person name="Copeland A."/>
            <person name="Tice H."/>
            <person name="Cheng J.-F."/>
            <person name="Lucas S."/>
            <person name="Chen F."/>
            <person name="Nolan M."/>
            <person name="Bruce D."/>
            <person name="Goodwin L."/>
            <person name="Pitluck S."/>
            <person name="Mavromatis K."/>
            <person name="Ivanova N."/>
            <person name="Ovchinnikova G."/>
            <person name="Pati A."/>
            <person name="Chen A."/>
            <person name="Palaniappan K."/>
            <person name="Land M."/>
            <person name="Hauser L."/>
            <person name="Chang Y.-J."/>
            <person name="Jeffries C.D."/>
            <person name="Chain P."/>
            <person name="Meincke L."/>
            <person name="Sims D."/>
            <person name="Brettin T."/>
            <person name="Detter J.C."/>
            <person name="Rohde M."/>
            <person name="Goeker M."/>
            <person name="Bristow J."/>
            <person name="Eisen J.A."/>
            <person name="Markowitz V."/>
            <person name="Kyrpides N.C."/>
            <person name="Klenk H.-P."/>
            <person name="Hugenholtz P."/>
        </authorList>
    </citation>
    <scope>NUCLEOTIDE SEQUENCE [LARGE SCALE GENOMIC DNA]</scope>
    <source>
        <strain evidence="3">DSM 14684 / CIP 108061 / JCM 11494 / NBRC 100937 / ID131577</strain>
    </source>
</reference>
<dbReference type="HOGENOM" id="CLU_030671_3_0_11"/>
<dbReference type="GO" id="GO:0004061">
    <property type="term" value="F:arylformamidase activity"/>
    <property type="evidence" value="ECO:0007669"/>
    <property type="project" value="InterPro"/>
</dbReference>
<sequence length="264" mass="29184">MTASSISAAAGIAAPSTDRPGTREVYDLSLPFRRDMPSYYFYENRYQPPMFTVFSHKEGTPLGPETKDGYVTHVSFLTHTGTHVDAPRHFRDDGQYLHEVPADRWLGEGPILSVPKEEMEPITAEDLERACAESGLDVRPGDIVGINTGWHRRFCGPGEDRDQAIEYMERNPGLSRESAEWLVAKGIVTVMIDSPAIDCARFMPYGDSSFQSHYALFAENVPAVEGLGGQLDEVTGKRCLISCAPVRYENGDAFPLRVLASPLP</sequence>
<feature type="region of interest" description="Disordered" evidence="1">
    <location>
        <begin position="1"/>
        <end position="20"/>
    </location>
</feature>
<dbReference type="RefSeq" id="WP_012936468.1">
    <property type="nucleotide sequence ID" value="NC_013739.1"/>
</dbReference>
<name>D3FCC2_CONWI</name>
<dbReference type="InterPro" id="IPR007325">
    <property type="entry name" value="KFase/CYL"/>
</dbReference>
<dbReference type="KEGG" id="cwo:Cwoe_5006"/>
<dbReference type="SUPFAM" id="SSF102198">
    <property type="entry name" value="Putative cyclase"/>
    <property type="match status" value="1"/>
</dbReference>